<dbReference type="SUPFAM" id="SSF48403">
    <property type="entry name" value="Ankyrin repeat"/>
    <property type="match status" value="1"/>
</dbReference>
<dbReference type="Pfam" id="PF24883">
    <property type="entry name" value="NPHP3_N"/>
    <property type="match status" value="1"/>
</dbReference>
<organism evidence="3 4">
    <name type="scientific">Neoarthrinium moseri</name>
    <dbReference type="NCBI Taxonomy" id="1658444"/>
    <lineage>
        <taxon>Eukaryota</taxon>
        <taxon>Fungi</taxon>
        <taxon>Dikarya</taxon>
        <taxon>Ascomycota</taxon>
        <taxon>Pezizomycotina</taxon>
        <taxon>Sordariomycetes</taxon>
        <taxon>Xylariomycetidae</taxon>
        <taxon>Amphisphaeriales</taxon>
        <taxon>Apiosporaceae</taxon>
        <taxon>Neoarthrinium</taxon>
    </lineage>
</organism>
<dbReference type="Gene3D" id="3.40.50.1820">
    <property type="entry name" value="alpha/beta hydrolase"/>
    <property type="match status" value="1"/>
</dbReference>
<keyword evidence="1" id="KW-0677">Repeat</keyword>
<sequence length="861" mass="98070">MSTALSDKDSGFGNQGVYWPRDLLPGYVPSARILTYGYDTRIKHWLGGPKIKTTIYDISHDFLVSLEAYRRESDGEDPLRPIVFIAHSLGGIVVKELLRQSKAFEGQQMHLHDVYQSTQGIVFFGTPHGGADPRGFVHHVVEKVLKCMGFSANAKIVESLLPTSERLKELRDEFGSMARLQKWSVHCFQEQLGVASLGGHKVVKDVSSCLNDSSIETTEHIGRNHMDMCRFSRGGIIGDPEFLKVARAIERIVAPIVSQDRLRYMEGCRGILLKSLEFPRMDSRYFSIEDPETRTCRWLLETPEYRSWRDPSMLEDHHGFLWIRGKPGAGKSTLAKFAADQANKEGGRMIARFFFNARGNDLEKSTAGMYRSLLLQIMVAEPKLMTALDILVPKYDRTARAPSDFAIYWNIQTLKTIFERAILRLNGRRLECFIDALDECDEDQIRDMVHFLEDIGHGTRPRPIFYAWFTSRHYPHISLRHGLSFTLEHQGGHSQDIATYLQHRLRLGHSTLDEDIRSQILHKASGVFMWVVLVVSILNTEYDRGRIHALQRRLSQLPENLHTLFRDILSRDKCNQDELLLCMQWTLFSSRPLTPTEVYFAILAGVEPGLSFEWFWGDLNEQIIERFISDCSKGLVEITGQPGHRVVQFIHESVRTFFLNGNGFREAGLNQGENFEGYSHEQLKRCCEQYVQSDGIPMDQRSRRHTFLRYSVENILYHSNEAQRCGVSQREFLSRFRYGNGACSCIFGPAEPIPNLDHFISGVEWPAPFNGLWQRENQTSYVHEGFTPLTAAVQQQRTDSLAVLLDSGRVDVNQRDALGRIALREAARMGYVAAVNLLLARGASDAPSTSPTNSSRMVTLQ</sequence>
<dbReference type="AlphaFoldDB" id="A0A9P9WYU1"/>
<dbReference type="SUPFAM" id="SSF53474">
    <property type="entry name" value="alpha/beta-Hydrolases"/>
    <property type="match status" value="1"/>
</dbReference>
<reference evidence="3" key="1">
    <citation type="submission" date="2021-03" db="EMBL/GenBank/DDBJ databases">
        <title>Revisited historic fungal species revealed as producer of novel bioactive compounds through whole genome sequencing and comparative genomics.</title>
        <authorList>
            <person name="Vignolle G.A."/>
            <person name="Hochenegger N."/>
            <person name="Mach R.L."/>
            <person name="Mach-Aigner A.R."/>
            <person name="Javad Rahimi M."/>
            <person name="Salim K.A."/>
            <person name="Chan C.M."/>
            <person name="Lim L.B.L."/>
            <person name="Cai F."/>
            <person name="Druzhinina I.S."/>
            <person name="U'Ren J.M."/>
            <person name="Derntl C."/>
        </authorList>
    </citation>
    <scope>NUCLEOTIDE SEQUENCE</scope>
    <source>
        <strain evidence="3">TUCIM 5799</strain>
    </source>
</reference>
<accession>A0A9P9WYU1</accession>
<dbReference type="InterPro" id="IPR027417">
    <property type="entry name" value="P-loop_NTPase"/>
</dbReference>
<gene>
    <name evidence="3" type="ORF">JX265_000606</name>
</gene>
<proteinExistence type="predicted"/>
<dbReference type="Gene3D" id="3.40.50.300">
    <property type="entry name" value="P-loop containing nucleotide triphosphate hydrolases"/>
    <property type="match status" value="1"/>
</dbReference>
<comment type="caution">
    <text evidence="3">The sequence shown here is derived from an EMBL/GenBank/DDBJ whole genome shotgun (WGS) entry which is preliminary data.</text>
</comment>
<dbReference type="InterPro" id="IPR036770">
    <property type="entry name" value="Ankyrin_rpt-contain_sf"/>
</dbReference>
<dbReference type="Proteomes" id="UP000829685">
    <property type="component" value="Unassembled WGS sequence"/>
</dbReference>
<evidence type="ECO:0000256" key="1">
    <source>
        <dbReference type="ARBA" id="ARBA00022737"/>
    </source>
</evidence>
<dbReference type="SUPFAM" id="SSF52540">
    <property type="entry name" value="P-loop containing nucleoside triphosphate hydrolases"/>
    <property type="match status" value="1"/>
</dbReference>
<dbReference type="InterPro" id="IPR056884">
    <property type="entry name" value="NPHP3-like_N"/>
</dbReference>
<keyword evidence="4" id="KW-1185">Reference proteome</keyword>
<evidence type="ECO:0000313" key="4">
    <source>
        <dbReference type="Proteomes" id="UP000829685"/>
    </source>
</evidence>
<dbReference type="Gene3D" id="1.25.40.20">
    <property type="entry name" value="Ankyrin repeat-containing domain"/>
    <property type="match status" value="1"/>
</dbReference>
<dbReference type="InterPro" id="IPR002110">
    <property type="entry name" value="Ankyrin_rpt"/>
</dbReference>
<dbReference type="PANTHER" id="PTHR10039:SF5">
    <property type="entry name" value="NACHT DOMAIN-CONTAINING PROTEIN"/>
    <property type="match status" value="1"/>
</dbReference>
<dbReference type="Pfam" id="PF12796">
    <property type="entry name" value="Ank_2"/>
    <property type="match status" value="1"/>
</dbReference>
<dbReference type="PANTHER" id="PTHR10039">
    <property type="entry name" value="AMELOGENIN"/>
    <property type="match status" value="1"/>
</dbReference>
<feature type="domain" description="Nephrocystin 3-like N-terminal" evidence="2">
    <location>
        <begin position="295"/>
        <end position="460"/>
    </location>
</feature>
<name>A0A9P9WYU1_9PEZI</name>
<evidence type="ECO:0000259" key="2">
    <source>
        <dbReference type="Pfam" id="PF24883"/>
    </source>
</evidence>
<dbReference type="InterPro" id="IPR029058">
    <property type="entry name" value="AB_hydrolase_fold"/>
</dbReference>
<dbReference type="EMBL" id="JAFIMR010000001">
    <property type="protein sequence ID" value="KAI1881780.1"/>
    <property type="molecule type" value="Genomic_DNA"/>
</dbReference>
<evidence type="ECO:0000313" key="3">
    <source>
        <dbReference type="EMBL" id="KAI1881780.1"/>
    </source>
</evidence>
<protein>
    <recommendedName>
        <fullName evidence="2">Nephrocystin 3-like N-terminal domain-containing protein</fullName>
    </recommendedName>
</protein>
<dbReference type="SMART" id="SM00248">
    <property type="entry name" value="ANK"/>
    <property type="match status" value="2"/>
</dbReference>